<comment type="caution">
    <text evidence="1">The sequence shown here is derived from an EMBL/GenBank/DDBJ whole genome shotgun (WGS) entry which is preliminary data.</text>
</comment>
<name>X1GEP5_9ZZZZ</name>
<dbReference type="EMBL" id="BARU01007013">
    <property type="protein sequence ID" value="GAH40064.1"/>
    <property type="molecule type" value="Genomic_DNA"/>
</dbReference>
<dbReference type="InterPro" id="IPR011101">
    <property type="entry name" value="DUF5131"/>
</dbReference>
<reference evidence="1" key="1">
    <citation type="journal article" date="2014" name="Front. Microbiol.">
        <title>High frequency of phylogenetically diverse reductive dehalogenase-homologous genes in deep subseafloor sedimentary metagenomes.</title>
        <authorList>
            <person name="Kawai M."/>
            <person name="Futagami T."/>
            <person name="Toyoda A."/>
            <person name="Takaki Y."/>
            <person name="Nishi S."/>
            <person name="Hori S."/>
            <person name="Arai W."/>
            <person name="Tsubouchi T."/>
            <person name="Morono Y."/>
            <person name="Uchiyama I."/>
            <person name="Ito T."/>
            <person name="Fujiyama A."/>
            <person name="Inagaki F."/>
            <person name="Takami H."/>
        </authorList>
    </citation>
    <scope>NUCLEOTIDE SEQUENCE</scope>
    <source>
        <strain evidence="1">Expedition CK06-06</strain>
    </source>
</reference>
<sequence length="259" mass="31335">MKNKIGWCNTTWNPVWGCNNRDECKKYCYARIFAKRFWRSKAKSEYKDYICEVEEGEDAYDLMRLIRDLGDRLRFFIPTFIHSNFEKPFPKKPQRIFIGSMSEIAHWEKRWMEDLILDKIKEYPQHTFIFLTKYPSIYRQYDFPENCWLGVTITKNPKDGESGRWDYYEYKQHNKGNLKFVCYEPLLMQMQLIYYLNLEGIDWVIVGAETGKRKGKVIPKKAWIEDIVDSCRKRGIPIYLKDSLKEIYPEEIKMFPEEK</sequence>
<evidence type="ECO:0000313" key="1">
    <source>
        <dbReference type="EMBL" id="GAH40064.1"/>
    </source>
</evidence>
<proteinExistence type="predicted"/>
<protein>
    <recommendedName>
        <fullName evidence="2">DUF5131 family protein</fullName>
    </recommendedName>
</protein>
<gene>
    <name evidence="1" type="ORF">S03H2_13825</name>
</gene>
<dbReference type="Pfam" id="PF07505">
    <property type="entry name" value="DUF5131"/>
    <property type="match status" value="1"/>
</dbReference>
<evidence type="ECO:0008006" key="2">
    <source>
        <dbReference type="Google" id="ProtNLM"/>
    </source>
</evidence>
<dbReference type="AlphaFoldDB" id="X1GEP5"/>
<organism evidence="1">
    <name type="scientific">marine sediment metagenome</name>
    <dbReference type="NCBI Taxonomy" id="412755"/>
    <lineage>
        <taxon>unclassified sequences</taxon>
        <taxon>metagenomes</taxon>
        <taxon>ecological metagenomes</taxon>
    </lineage>
</organism>
<accession>X1GEP5</accession>